<dbReference type="PANTHER" id="PTHR43792:SF13">
    <property type="entry name" value="ACETYLTRANSFERASE"/>
    <property type="match status" value="1"/>
</dbReference>
<dbReference type="SUPFAM" id="SSF55729">
    <property type="entry name" value="Acyl-CoA N-acyltransferases (Nat)"/>
    <property type="match status" value="1"/>
</dbReference>
<evidence type="ECO:0000259" key="1">
    <source>
        <dbReference type="PROSITE" id="PS51186"/>
    </source>
</evidence>
<dbReference type="InterPro" id="IPR051531">
    <property type="entry name" value="N-acetyltransferase"/>
</dbReference>
<evidence type="ECO:0000313" key="2">
    <source>
        <dbReference type="EMBL" id="KKB82816.1"/>
    </source>
</evidence>
<dbReference type="Proteomes" id="UP000033608">
    <property type="component" value="Unassembled WGS sequence"/>
</dbReference>
<feature type="domain" description="N-acetyltransferase" evidence="1">
    <location>
        <begin position="1"/>
        <end position="155"/>
    </location>
</feature>
<dbReference type="PANTHER" id="PTHR43792">
    <property type="entry name" value="GNAT FAMILY, PUTATIVE (AFU_ORTHOLOGUE AFUA_3G00765)-RELATED-RELATED"/>
    <property type="match status" value="1"/>
</dbReference>
<organism evidence="2 4">
    <name type="scientific">Devosia limi DSM 17137</name>
    <dbReference type="NCBI Taxonomy" id="1121477"/>
    <lineage>
        <taxon>Bacteria</taxon>
        <taxon>Pseudomonadati</taxon>
        <taxon>Pseudomonadota</taxon>
        <taxon>Alphaproteobacteria</taxon>
        <taxon>Hyphomicrobiales</taxon>
        <taxon>Devosiaceae</taxon>
        <taxon>Devosia</taxon>
    </lineage>
</organism>
<dbReference type="AlphaFoldDB" id="A0A0F5LK71"/>
<protein>
    <submittedName>
        <fullName evidence="2 3">Acetyltransferase</fullName>
    </submittedName>
</protein>
<dbReference type="InterPro" id="IPR016181">
    <property type="entry name" value="Acyl_CoA_acyltransferase"/>
</dbReference>
<reference evidence="2 4" key="1">
    <citation type="submission" date="2015-03" db="EMBL/GenBank/DDBJ databases">
        <authorList>
            <person name="Hassan Y.I."/>
            <person name="Lepp D."/>
            <person name="Zhou T."/>
        </authorList>
    </citation>
    <scope>NUCLEOTIDE SEQUENCE [LARGE SCALE GENOMIC DNA]</scope>
    <source>
        <strain evidence="2 4">DSM 17137</strain>
    </source>
</reference>
<evidence type="ECO:0000313" key="4">
    <source>
        <dbReference type="Proteomes" id="UP000033608"/>
    </source>
</evidence>
<dbReference type="PROSITE" id="PS51186">
    <property type="entry name" value="GNAT"/>
    <property type="match status" value="1"/>
</dbReference>
<dbReference type="GO" id="GO:0016747">
    <property type="term" value="F:acyltransferase activity, transferring groups other than amino-acyl groups"/>
    <property type="evidence" value="ECO:0007669"/>
    <property type="project" value="InterPro"/>
</dbReference>
<dbReference type="EMBL" id="FQVC01000008">
    <property type="protein sequence ID" value="SHF48224.1"/>
    <property type="molecule type" value="Genomic_DNA"/>
</dbReference>
<dbReference type="Pfam" id="PF13302">
    <property type="entry name" value="Acetyltransf_3"/>
    <property type="match status" value="1"/>
</dbReference>
<dbReference type="EMBL" id="LAJF01000091">
    <property type="protein sequence ID" value="KKB82816.1"/>
    <property type="molecule type" value="Genomic_DNA"/>
</dbReference>
<proteinExistence type="predicted"/>
<accession>A0A0F5LK71</accession>
<dbReference type="RefSeq" id="WP_046136029.1">
    <property type="nucleotide sequence ID" value="NZ_FQVC01000008.1"/>
</dbReference>
<reference evidence="3 5" key="2">
    <citation type="submission" date="2016-11" db="EMBL/GenBank/DDBJ databases">
        <authorList>
            <person name="Jaros S."/>
            <person name="Januszkiewicz K."/>
            <person name="Wedrychowicz H."/>
        </authorList>
    </citation>
    <scope>NUCLEOTIDE SEQUENCE [LARGE SCALE GENOMIC DNA]</scope>
    <source>
        <strain evidence="3 5">DSM 17137</strain>
    </source>
</reference>
<gene>
    <name evidence="3" type="ORF">SAMN02745223_02748</name>
    <name evidence="2" type="ORF">VW29_14730</name>
</gene>
<sequence length="156" mass="16973">MITEASASDFALLQVGRAPDDYRLAPGNIAPTEVIEMLSELAEGIRPNFTPCAWMIIEDGEIVGLCSLIRTPEASNIHIGYGVSPSRWGKGIASRAVADVLAWARRHPRVDWVTAETGAENLASQSVLRRNGFEQIGTCVNEEDGPLIQWRKNTAA</sequence>
<evidence type="ECO:0000313" key="5">
    <source>
        <dbReference type="Proteomes" id="UP000184533"/>
    </source>
</evidence>
<dbReference type="PATRIC" id="fig|1121477.3.peg.4116"/>
<dbReference type="Gene3D" id="3.40.630.30">
    <property type="match status" value="1"/>
</dbReference>
<evidence type="ECO:0000313" key="3">
    <source>
        <dbReference type="EMBL" id="SHF48224.1"/>
    </source>
</evidence>
<dbReference type="Proteomes" id="UP000184533">
    <property type="component" value="Unassembled WGS sequence"/>
</dbReference>
<keyword evidence="4" id="KW-1185">Reference proteome</keyword>
<name>A0A0F5LK71_9HYPH</name>
<dbReference type="OrthoDB" id="7852312at2"/>
<keyword evidence="2" id="KW-0808">Transferase</keyword>
<dbReference type="STRING" id="1121477.SAMN02745223_02748"/>
<dbReference type="InterPro" id="IPR000182">
    <property type="entry name" value="GNAT_dom"/>
</dbReference>
<dbReference type="CDD" id="cd04301">
    <property type="entry name" value="NAT_SF"/>
    <property type="match status" value="1"/>
</dbReference>